<keyword evidence="3" id="KW-1185">Reference proteome</keyword>
<feature type="domain" description="Ciliogenesis-associated TTC17-interacting protein N-terminal" evidence="2">
    <location>
        <begin position="10"/>
        <end position="231"/>
    </location>
</feature>
<evidence type="ECO:0000313" key="4">
    <source>
        <dbReference type="WBParaSite" id="PSAMB.scaffold1494size30708.g13385.t1"/>
    </source>
</evidence>
<protein>
    <recommendedName>
        <fullName evidence="2">Ciliogenesis-associated TTC17-interacting protein N-terminal domain-containing protein</fullName>
    </recommendedName>
</protein>
<dbReference type="Pfam" id="PF21772">
    <property type="entry name" value="CATIP_N"/>
    <property type="match status" value="1"/>
</dbReference>
<feature type="region of interest" description="Disordered" evidence="1">
    <location>
        <begin position="495"/>
        <end position="520"/>
    </location>
</feature>
<feature type="compositionally biased region" description="Basic and acidic residues" evidence="1">
    <location>
        <begin position="433"/>
        <end position="442"/>
    </location>
</feature>
<evidence type="ECO:0000256" key="1">
    <source>
        <dbReference type="SAM" id="MobiDB-lite"/>
    </source>
</evidence>
<evidence type="ECO:0000259" key="2">
    <source>
        <dbReference type="Pfam" id="PF21772"/>
    </source>
</evidence>
<dbReference type="AlphaFoldDB" id="A0A914V3B6"/>
<evidence type="ECO:0000313" key="3">
    <source>
        <dbReference type="Proteomes" id="UP000887566"/>
    </source>
</evidence>
<dbReference type="WBParaSite" id="PSAMB.scaffold1494size30708.g13385.t1">
    <property type="protein sequence ID" value="PSAMB.scaffold1494size30708.g13385.t1"/>
    <property type="gene ID" value="PSAMB.scaffold1494size30708.g13385"/>
</dbReference>
<sequence>MELLEGNLGEHSDVFFSETLEVVSNSTKEKFGELTVNVSRENGIVLVRAICDGIVDDTRCGTKVETKVNDSLETLAHIQAEFFHIDDEANDTRSVQSSIEIAERTANEPIKVIIKDWKTPDDEESLIELDNYKTFLSSGACFVLFRLLAQNCTETSALSLMTINSKGKLASLTLIASIKRAILRSNAGVDTEQLIVAIEKKVEDSDKKSDFWRIYLRRTGELLLWEHVGDPVVMRAAEQIIDLRSDNDEQTFADDDKLNANAPGQIAEDLSESSFGLSRIFGWQTDDVGDEYLMSETDPYAQIESDTETSFIDLSHAESEEMANYSSQNVVPLPAEEGDLFLETSAAQNKDPIAPKSAIVGAVPNQPIQERNSQMSFRFDEEYYRQNDATIDENAANLSQVLDDTVTQWVNEAMDEAVVLEEKSLTENAQQQKENESARRESASSSQSTVIDSIDYNLEWLFGHDDDPLPIGDDVQSKRVKKRPQVSWMHTTIPRRKENNDPANDNEMMSPAHSIRSRPDSLASENMPELMRIFGTRSSPSIIATSPYVRPPSPNPIEVPTDDEGFHSQISSQTTPVAEEPRKYEPGMYANLWAKLKQNTSLSCYKYIEQHPEIPDMLTDYLQCLLMTEPKDIREFSAMYFTILNSMK</sequence>
<accession>A0A914V3B6</accession>
<feature type="region of interest" description="Disordered" evidence="1">
    <location>
        <begin position="425"/>
        <end position="448"/>
    </location>
</feature>
<name>A0A914V3B6_9BILA</name>
<dbReference type="InterPro" id="IPR048777">
    <property type="entry name" value="CATIP_N"/>
</dbReference>
<dbReference type="Proteomes" id="UP000887566">
    <property type="component" value="Unplaced"/>
</dbReference>
<reference evidence="4" key="1">
    <citation type="submission" date="2022-11" db="UniProtKB">
        <authorList>
            <consortium name="WormBaseParasite"/>
        </authorList>
    </citation>
    <scope>IDENTIFICATION</scope>
</reference>
<organism evidence="3 4">
    <name type="scientific">Plectus sambesii</name>
    <dbReference type="NCBI Taxonomy" id="2011161"/>
    <lineage>
        <taxon>Eukaryota</taxon>
        <taxon>Metazoa</taxon>
        <taxon>Ecdysozoa</taxon>
        <taxon>Nematoda</taxon>
        <taxon>Chromadorea</taxon>
        <taxon>Plectida</taxon>
        <taxon>Plectina</taxon>
        <taxon>Plectoidea</taxon>
        <taxon>Plectidae</taxon>
        <taxon>Plectus</taxon>
    </lineage>
</organism>
<proteinExistence type="predicted"/>
<dbReference type="SUPFAM" id="SSF47391">
    <property type="entry name" value="Dimerization-anchoring domain of cAMP-dependent PK regulatory subunit"/>
    <property type="match status" value="1"/>
</dbReference>